<dbReference type="OrthoDB" id="4507572at2759"/>
<proteinExistence type="predicted"/>
<feature type="compositionally biased region" description="Polar residues" evidence="2">
    <location>
        <begin position="295"/>
        <end position="321"/>
    </location>
</feature>
<feature type="region of interest" description="Disordered" evidence="2">
    <location>
        <begin position="84"/>
        <end position="567"/>
    </location>
</feature>
<dbReference type="Proteomes" id="UP000554235">
    <property type="component" value="Unassembled WGS sequence"/>
</dbReference>
<reference evidence="3 4" key="1">
    <citation type="submission" date="2020-01" db="EMBL/GenBank/DDBJ databases">
        <title>Identification and distribution of gene clusters putatively required for synthesis of sphingolipid metabolism inhibitors in phylogenetically diverse species of the filamentous fungus Fusarium.</title>
        <authorList>
            <person name="Kim H.-S."/>
            <person name="Busman M."/>
            <person name="Brown D.W."/>
            <person name="Divon H."/>
            <person name="Uhlig S."/>
            <person name="Proctor R.H."/>
        </authorList>
    </citation>
    <scope>NUCLEOTIDE SEQUENCE [LARGE SCALE GENOMIC DNA]</scope>
    <source>
        <strain evidence="3 4">NRRL 20459</strain>
    </source>
</reference>
<sequence>MWDSLKTATGPGASVHQLPPPELKKRAFLRTQTGPLPLNKSTSSLNKGRNGSRDNNDDDRAYWQNDFDNRLNGLGIQNGPFKYEIRRGKTVPQPDVSGQRQLSPPLDSDDLRVRAPAHNPPPRNPRRLQPKDEAPWRPTSSVYGEEDDSSRHSRHHDHQQQQQQQQQHHHRKTSRSKAPAKDMYGRPSAIEISPPSSPEFDASRNGPHSEDVSPIDESPDASQVDLLRDARSTTSPQHPRSQIPTLRRERTRDQDHRPSRLRESKSIDQLQEEQKHLVKHPWDETSGHHPPPNKPQQGFGLTTTVTGPQTSRSPNPPSSFGQRMRKFARGRPEPVDSRPPWNGASGRAPLVEPVRDDPSVAPLNLQRRVSKRVGLGGGVSSETPNGAATTVRRLLPSRSNQKLKEASKTPSPEPTSQATTSHAYPSPPYSNSPPVASHPARPSHAMPLLSPNRMPDQQKAIKRKPSPSARTSGASFTSSVYSAQTDQTVSVQTPLLDTLEPTSLTTPEDPWVQPPSRFSVTTCNTAAPETPRLSDDEDRPPMPTPPKQLPSVMDRRRPVPGGDGFKRASDETIIISMKAAARSTASSEETVRRSSTERPVSVISTDKALPPAPPELQSANDRVANLTARLDSLAHRRMNINRGIKQMTELMPTDNLMASADVLRKREVEKRKVEGLKEELAEIQREEHDLGLKLYRANKRLEREANFESSSLWVRRVTG</sequence>
<feature type="compositionally biased region" description="Polar residues" evidence="2">
    <location>
        <begin position="468"/>
        <end position="506"/>
    </location>
</feature>
<evidence type="ECO:0000256" key="2">
    <source>
        <dbReference type="SAM" id="MobiDB-lite"/>
    </source>
</evidence>
<feature type="region of interest" description="Disordered" evidence="2">
    <location>
        <begin position="1"/>
        <end position="64"/>
    </location>
</feature>
<organism evidence="3 4">
    <name type="scientific">Fusarium albosuccineum</name>
    <dbReference type="NCBI Taxonomy" id="1237068"/>
    <lineage>
        <taxon>Eukaryota</taxon>
        <taxon>Fungi</taxon>
        <taxon>Dikarya</taxon>
        <taxon>Ascomycota</taxon>
        <taxon>Pezizomycotina</taxon>
        <taxon>Sordariomycetes</taxon>
        <taxon>Hypocreomycetidae</taxon>
        <taxon>Hypocreales</taxon>
        <taxon>Nectriaceae</taxon>
        <taxon>Fusarium</taxon>
        <taxon>Fusarium decemcellulare species complex</taxon>
    </lineage>
</organism>
<dbReference type="AlphaFoldDB" id="A0A8H4KYV5"/>
<dbReference type="EMBL" id="JAADYS010002491">
    <property type="protein sequence ID" value="KAF4458348.1"/>
    <property type="molecule type" value="Genomic_DNA"/>
</dbReference>
<feature type="region of interest" description="Disordered" evidence="2">
    <location>
        <begin position="579"/>
        <end position="617"/>
    </location>
</feature>
<comment type="caution">
    <text evidence="3">The sequence shown here is derived from an EMBL/GenBank/DDBJ whole genome shotgun (WGS) entry which is preliminary data.</text>
</comment>
<feature type="compositionally biased region" description="Polar residues" evidence="2">
    <location>
        <begin position="30"/>
        <end position="45"/>
    </location>
</feature>
<protein>
    <submittedName>
        <fullName evidence="3">Uncharacterized protein</fullName>
    </submittedName>
</protein>
<feature type="compositionally biased region" description="Polar residues" evidence="2">
    <location>
        <begin position="408"/>
        <end position="420"/>
    </location>
</feature>
<dbReference type="PANTHER" id="PTHR42023">
    <property type="entry name" value="BHLH DOMAIN-CONTAINING PROTEIN"/>
    <property type="match status" value="1"/>
</dbReference>
<evidence type="ECO:0000313" key="3">
    <source>
        <dbReference type="EMBL" id="KAF4458348.1"/>
    </source>
</evidence>
<feature type="compositionally biased region" description="Polar residues" evidence="2">
    <location>
        <begin position="516"/>
        <end position="527"/>
    </location>
</feature>
<feature type="compositionally biased region" description="Polar residues" evidence="2">
    <location>
        <begin position="232"/>
        <end position="244"/>
    </location>
</feature>
<feature type="coiled-coil region" evidence="1">
    <location>
        <begin position="666"/>
        <end position="693"/>
    </location>
</feature>
<feature type="compositionally biased region" description="Basic and acidic residues" evidence="2">
    <location>
        <begin position="51"/>
        <end position="61"/>
    </location>
</feature>
<feature type="compositionally biased region" description="Basic and acidic residues" evidence="2">
    <location>
        <begin position="246"/>
        <end position="287"/>
    </location>
</feature>
<keyword evidence="1" id="KW-0175">Coiled coil</keyword>
<dbReference type="PANTHER" id="PTHR42023:SF1">
    <property type="entry name" value="BHLH DOMAIN-CONTAINING PROTEIN"/>
    <property type="match status" value="1"/>
</dbReference>
<keyword evidence="4" id="KW-1185">Reference proteome</keyword>
<feature type="compositionally biased region" description="Low complexity" evidence="2">
    <location>
        <begin position="579"/>
        <end position="588"/>
    </location>
</feature>
<evidence type="ECO:0000256" key="1">
    <source>
        <dbReference type="SAM" id="Coils"/>
    </source>
</evidence>
<name>A0A8H4KYV5_9HYPO</name>
<evidence type="ECO:0000313" key="4">
    <source>
        <dbReference type="Proteomes" id="UP000554235"/>
    </source>
</evidence>
<gene>
    <name evidence="3" type="ORF">FALBO_14921</name>
</gene>
<accession>A0A8H4KYV5</accession>